<name>A0ABU2AG72_9BURK</name>
<dbReference type="RefSeq" id="WP_310333210.1">
    <property type="nucleotide sequence ID" value="NZ_JAVDXV010000014.1"/>
</dbReference>
<evidence type="ECO:0000256" key="1">
    <source>
        <dbReference type="SAM" id="Phobius"/>
    </source>
</evidence>
<feature type="transmembrane region" description="Helical" evidence="1">
    <location>
        <begin position="24"/>
        <end position="46"/>
    </location>
</feature>
<feature type="transmembrane region" description="Helical" evidence="1">
    <location>
        <begin position="66"/>
        <end position="86"/>
    </location>
</feature>
<dbReference type="EMBL" id="JAVDXV010000014">
    <property type="protein sequence ID" value="MDR7336217.1"/>
    <property type="molecule type" value="Genomic_DNA"/>
</dbReference>
<proteinExistence type="predicted"/>
<dbReference type="Proteomes" id="UP001180825">
    <property type="component" value="Unassembled WGS sequence"/>
</dbReference>
<organism evidence="2 3">
    <name type="scientific">Roseateles asaccharophilus</name>
    <dbReference type="NCBI Taxonomy" id="582607"/>
    <lineage>
        <taxon>Bacteria</taxon>
        <taxon>Pseudomonadati</taxon>
        <taxon>Pseudomonadota</taxon>
        <taxon>Betaproteobacteria</taxon>
        <taxon>Burkholderiales</taxon>
        <taxon>Sphaerotilaceae</taxon>
        <taxon>Roseateles</taxon>
    </lineage>
</organism>
<evidence type="ECO:0000313" key="2">
    <source>
        <dbReference type="EMBL" id="MDR7336217.1"/>
    </source>
</evidence>
<gene>
    <name evidence="2" type="ORF">J2X21_005390</name>
</gene>
<evidence type="ECO:0008006" key="4">
    <source>
        <dbReference type="Google" id="ProtNLM"/>
    </source>
</evidence>
<evidence type="ECO:0000313" key="3">
    <source>
        <dbReference type="Proteomes" id="UP001180825"/>
    </source>
</evidence>
<keyword evidence="3" id="KW-1185">Reference proteome</keyword>
<accession>A0ABU2AG72</accession>
<keyword evidence="1" id="KW-0812">Transmembrane</keyword>
<sequence>MAESEKTGGAVDVVRKAGEAIERLSNFTFALHVLPAFLALDIGLRIARGTNVVTTDWSLLSKAPLGLGLCAVIAYVVAMAIAAPIARAIVEPVLRKGLELLKALENAFFNAVFGFFGQSEVYLAPREQPRESRVSGSSVLLRVVRDRALRDQDSFWLSQVEQKEAQMESSRRAELALATLSFATVVLAIVDAFLTPGQSILGLASQQINEAVSARLDGLGTLLIGCLVLAAGVPWIAEAFFDRPTTAWIEHPALAAELMEEFHKRQAELRPMLPAPWRDR</sequence>
<keyword evidence="1" id="KW-0472">Membrane</keyword>
<comment type="caution">
    <text evidence="2">The sequence shown here is derived from an EMBL/GenBank/DDBJ whole genome shotgun (WGS) entry which is preliminary data.</text>
</comment>
<keyword evidence="1" id="KW-1133">Transmembrane helix</keyword>
<reference evidence="2 3" key="1">
    <citation type="submission" date="2023-07" db="EMBL/GenBank/DDBJ databases">
        <title>Sorghum-associated microbial communities from plants grown in Nebraska, USA.</title>
        <authorList>
            <person name="Schachtman D."/>
        </authorList>
    </citation>
    <scope>NUCLEOTIDE SEQUENCE [LARGE SCALE GENOMIC DNA]</scope>
    <source>
        <strain evidence="2 3">BE316</strain>
    </source>
</reference>
<feature type="transmembrane region" description="Helical" evidence="1">
    <location>
        <begin position="175"/>
        <end position="194"/>
    </location>
</feature>
<protein>
    <recommendedName>
        <fullName evidence="4">MotA/TolQ/ExbB proton channel domain-containing protein</fullName>
    </recommendedName>
</protein>
<feature type="transmembrane region" description="Helical" evidence="1">
    <location>
        <begin position="219"/>
        <end position="241"/>
    </location>
</feature>